<dbReference type="RefSeq" id="XP_014146670.1">
    <property type="nucleotide sequence ID" value="XM_014291195.1"/>
</dbReference>
<dbReference type="InterPro" id="IPR036770">
    <property type="entry name" value="Ankyrin_rpt-contain_sf"/>
</dbReference>
<dbReference type="SUPFAM" id="SSF48403">
    <property type="entry name" value="Ankyrin repeat"/>
    <property type="match status" value="1"/>
</dbReference>
<organism evidence="2 3">
    <name type="scientific">Sphaeroforma arctica JP610</name>
    <dbReference type="NCBI Taxonomy" id="667725"/>
    <lineage>
        <taxon>Eukaryota</taxon>
        <taxon>Ichthyosporea</taxon>
        <taxon>Ichthyophonida</taxon>
        <taxon>Sphaeroforma</taxon>
    </lineage>
</organism>
<keyword evidence="3" id="KW-1185">Reference proteome</keyword>
<sequence>MTPPLLVCSAAVREGNVKICEMLLDKGAAIEARTADGDTPLMIAVQWAHAPVARLLL</sequence>
<dbReference type="PROSITE" id="PS50297">
    <property type="entry name" value="ANK_REP_REGION"/>
    <property type="match status" value="1"/>
</dbReference>
<evidence type="ECO:0000256" key="1">
    <source>
        <dbReference type="PROSITE-ProRule" id="PRU00023"/>
    </source>
</evidence>
<name>A0A0L0F9H8_9EUKA</name>
<evidence type="ECO:0000313" key="2">
    <source>
        <dbReference type="EMBL" id="KNC72768.1"/>
    </source>
</evidence>
<feature type="repeat" description="ANK" evidence="1">
    <location>
        <begin position="36"/>
        <end position="57"/>
    </location>
</feature>
<reference evidence="2 3" key="1">
    <citation type="submission" date="2011-02" db="EMBL/GenBank/DDBJ databases">
        <title>The Genome Sequence of Sphaeroforma arctica JP610.</title>
        <authorList>
            <consortium name="The Broad Institute Genome Sequencing Platform"/>
            <person name="Russ C."/>
            <person name="Cuomo C."/>
            <person name="Young S.K."/>
            <person name="Zeng Q."/>
            <person name="Gargeya S."/>
            <person name="Alvarado L."/>
            <person name="Berlin A."/>
            <person name="Chapman S.B."/>
            <person name="Chen Z."/>
            <person name="Freedman E."/>
            <person name="Gellesch M."/>
            <person name="Goldberg J."/>
            <person name="Griggs A."/>
            <person name="Gujja S."/>
            <person name="Heilman E."/>
            <person name="Heiman D."/>
            <person name="Howarth C."/>
            <person name="Mehta T."/>
            <person name="Neiman D."/>
            <person name="Pearson M."/>
            <person name="Roberts A."/>
            <person name="Saif S."/>
            <person name="Shea T."/>
            <person name="Shenoy N."/>
            <person name="Sisk P."/>
            <person name="Stolte C."/>
            <person name="Sykes S."/>
            <person name="White J."/>
            <person name="Yandava C."/>
            <person name="Burger G."/>
            <person name="Gray M.W."/>
            <person name="Holland P.W.H."/>
            <person name="King N."/>
            <person name="Lang F.B.F."/>
            <person name="Roger A.J."/>
            <person name="Ruiz-Trillo I."/>
            <person name="Haas B."/>
            <person name="Nusbaum C."/>
            <person name="Birren B."/>
        </authorList>
    </citation>
    <scope>NUCLEOTIDE SEQUENCE [LARGE SCALE GENOMIC DNA]</scope>
    <source>
        <strain evidence="2 3">JP610</strain>
    </source>
</reference>
<feature type="non-terminal residue" evidence="2">
    <location>
        <position position="57"/>
    </location>
</feature>
<dbReference type="Proteomes" id="UP000054560">
    <property type="component" value="Unassembled WGS sequence"/>
</dbReference>
<dbReference type="GeneID" id="25915176"/>
<keyword evidence="1" id="KW-0040">ANK repeat</keyword>
<dbReference type="AlphaFoldDB" id="A0A0L0F9H8"/>
<proteinExistence type="predicted"/>
<evidence type="ECO:0000313" key="3">
    <source>
        <dbReference type="Proteomes" id="UP000054560"/>
    </source>
</evidence>
<dbReference type="Pfam" id="PF12796">
    <property type="entry name" value="Ank_2"/>
    <property type="match status" value="1"/>
</dbReference>
<protein>
    <submittedName>
        <fullName evidence="2">Uncharacterized protein</fullName>
    </submittedName>
</protein>
<accession>A0A0L0F9H8</accession>
<gene>
    <name evidence="2" type="ORF">SARC_14672</name>
</gene>
<dbReference type="Gene3D" id="1.25.40.20">
    <property type="entry name" value="Ankyrin repeat-containing domain"/>
    <property type="match status" value="1"/>
</dbReference>
<dbReference type="OrthoDB" id="194358at2759"/>
<dbReference type="InterPro" id="IPR002110">
    <property type="entry name" value="Ankyrin_rpt"/>
</dbReference>
<dbReference type="EMBL" id="KQ246536">
    <property type="protein sequence ID" value="KNC72768.1"/>
    <property type="molecule type" value="Genomic_DNA"/>
</dbReference>
<dbReference type="PROSITE" id="PS50088">
    <property type="entry name" value="ANK_REPEAT"/>
    <property type="match status" value="1"/>
</dbReference>